<evidence type="ECO:0000313" key="3">
    <source>
        <dbReference type="Proteomes" id="UP000229081"/>
    </source>
</evidence>
<keyword evidence="1" id="KW-0472">Membrane</keyword>
<sequence length="67" mass="7211">MGLSPWFWAGVVAAVYCAARGIVDLRRRSYWWGVLGLTSAIIILLTPNPNNAVTATIKIDLPAGAQN</sequence>
<name>A0A2K8MLN2_9SPHN</name>
<keyword evidence="1" id="KW-1133">Transmembrane helix</keyword>
<reference evidence="2 3" key="1">
    <citation type="submission" date="2017-11" db="EMBL/GenBank/DDBJ databases">
        <title>Complete genome sequence of Sphingomonas sp. Strain Cra20, a psychrotolerant potential plant growth promoting rhizobacteria.</title>
        <authorList>
            <person name="Luo Y."/>
        </authorList>
    </citation>
    <scope>NUCLEOTIDE SEQUENCE [LARGE SCALE GENOMIC DNA]</scope>
    <source>
        <strain evidence="2 3">Cra20</strain>
    </source>
</reference>
<evidence type="ECO:0000313" key="2">
    <source>
        <dbReference type="EMBL" id="ATY34745.1"/>
    </source>
</evidence>
<feature type="transmembrane region" description="Helical" evidence="1">
    <location>
        <begin position="30"/>
        <end position="47"/>
    </location>
</feature>
<dbReference type="KEGG" id="sphc:CVN68_18815"/>
<proteinExistence type="predicted"/>
<evidence type="ECO:0000256" key="1">
    <source>
        <dbReference type="SAM" id="Phobius"/>
    </source>
</evidence>
<dbReference type="AlphaFoldDB" id="A0A2K8MLN2"/>
<organism evidence="2 3">
    <name type="scientific">Sphingomonas psychrotolerans</name>
    <dbReference type="NCBI Taxonomy" id="1327635"/>
    <lineage>
        <taxon>Bacteria</taxon>
        <taxon>Pseudomonadati</taxon>
        <taxon>Pseudomonadota</taxon>
        <taxon>Alphaproteobacteria</taxon>
        <taxon>Sphingomonadales</taxon>
        <taxon>Sphingomonadaceae</taxon>
        <taxon>Sphingomonas</taxon>
    </lineage>
</organism>
<accession>A0A2K8MLN2</accession>
<feature type="transmembrane region" description="Helical" evidence="1">
    <location>
        <begin position="6"/>
        <end position="23"/>
    </location>
</feature>
<gene>
    <name evidence="2" type="ORF">CVN68_18815</name>
</gene>
<protein>
    <submittedName>
        <fullName evidence="2">Uncharacterized protein</fullName>
    </submittedName>
</protein>
<dbReference type="Proteomes" id="UP000229081">
    <property type="component" value="Chromosome"/>
</dbReference>
<keyword evidence="3" id="KW-1185">Reference proteome</keyword>
<keyword evidence="1" id="KW-0812">Transmembrane</keyword>
<dbReference type="EMBL" id="CP024923">
    <property type="protein sequence ID" value="ATY34745.1"/>
    <property type="molecule type" value="Genomic_DNA"/>
</dbReference>